<protein>
    <submittedName>
        <fullName evidence="2">Extradiol ring-cleavage dioxygenase class III</fullName>
    </submittedName>
</protein>
<keyword evidence="2" id="KW-0223">Dioxygenase</keyword>
<dbReference type="AlphaFoldDB" id="A0A6F9EEC7"/>
<organism evidence="2 3">
    <name type="scientific">Kyrpidia spormannii</name>
    <dbReference type="NCBI Taxonomy" id="2055160"/>
    <lineage>
        <taxon>Bacteria</taxon>
        <taxon>Bacillati</taxon>
        <taxon>Bacillota</taxon>
        <taxon>Bacilli</taxon>
        <taxon>Bacillales</taxon>
        <taxon>Alicyclobacillaceae</taxon>
        <taxon>Kyrpidia</taxon>
    </lineage>
</organism>
<gene>
    <name evidence="2" type="ORF">COOX1_3005</name>
</gene>
<evidence type="ECO:0000313" key="2">
    <source>
        <dbReference type="EMBL" id="CAB3395626.1"/>
    </source>
</evidence>
<keyword evidence="2" id="KW-0560">Oxidoreductase</keyword>
<name>A0A6F9EEC7_9BACL</name>
<dbReference type="Gene3D" id="3.40.830.10">
    <property type="entry name" value="LigB-like"/>
    <property type="match status" value="1"/>
</dbReference>
<dbReference type="Proteomes" id="UP000502196">
    <property type="component" value="Chromosome"/>
</dbReference>
<reference evidence="2 3" key="1">
    <citation type="submission" date="2020-04" db="EMBL/GenBank/DDBJ databases">
        <authorList>
            <person name="Hogendoorn C."/>
        </authorList>
    </citation>
    <scope>NUCLEOTIDE SEQUENCE [LARGE SCALE GENOMIC DNA]</scope>
    <source>
        <strain evidence="2">COOX1</strain>
    </source>
</reference>
<evidence type="ECO:0000313" key="3">
    <source>
        <dbReference type="Proteomes" id="UP000502196"/>
    </source>
</evidence>
<evidence type="ECO:0000259" key="1">
    <source>
        <dbReference type="Pfam" id="PF02900"/>
    </source>
</evidence>
<accession>A0A6F9EEC7</accession>
<dbReference type="SUPFAM" id="SSF53213">
    <property type="entry name" value="LigB-like"/>
    <property type="match status" value="1"/>
</dbReference>
<dbReference type="EMBL" id="LR792683">
    <property type="protein sequence ID" value="CAB3395626.1"/>
    <property type="molecule type" value="Genomic_DNA"/>
</dbReference>
<feature type="domain" description="Extradiol ring-cleavage dioxygenase class III enzyme subunit B" evidence="1">
    <location>
        <begin position="10"/>
        <end position="271"/>
    </location>
</feature>
<dbReference type="GO" id="GO:0008198">
    <property type="term" value="F:ferrous iron binding"/>
    <property type="evidence" value="ECO:0007669"/>
    <property type="project" value="InterPro"/>
</dbReference>
<sequence>MMGTIVGAGLVSHVPTIMLPEQERRALNAGRETTLVTGLVDIRNNILEDLDVDTLVIFDSHWHTTFDFVVDGREHFSGLYTSDELPRSFHDWPYEYRGDPELADLIAEMAAKTSGAWVYVSRSPALPVHYGTINLVHYLCRGEKVLSVSLPYSGETDDFLTFGALLREAVEDSDRRVVLLASGGLSHRFWPLGVIREHEASGLEHIVSPEARAIDERIIGLLVEGRHADVIELMPEFSAFAPEGGFGHYLMMVGALGGRSCNIKGKKFSEYEASVGTGQIHIWFEV</sequence>
<dbReference type="Pfam" id="PF02900">
    <property type="entry name" value="LigB"/>
    <property type="match status" value="1"/>
</dbReference>
<dbReference type="InterPro" id="IPR004183">
    <property type="entry name" value="Xdiol_dOase_suB"/>
</dbReference>
<dbReference type="GO" id="GO:0016702">
    <property type="term" value="F:oxidoreductase activity, acting on single donors with incorporation of molecular oxygen, incorporation of two atoms of oxygen"/>
    <property type="evidence" value="ECO:0007669"/>
    <property type="project" value="UniProtKB-ARBA"/>
</dbReference>
<proteinExistence type="predicted"/>